<feature type="region of interest" description="Disordered" evidence="2">
    <location>
        <begin position="238"/>
        <end position="261"/>
    </location>
</feature>
<dbReference type="Gene3D" id="3.60.21.10">
    <property type="match status" value="1"/>
</dbReference>
<dbReference type="Proteomes" id="UP000515146">
    <property type="component" value="Unplaced"/>
</dbReference>
<evidence type="ECO:0000259" key="3">
    <source>
        <dbReference type="PROSITE" id="PS00125"/>
    </source>
</evidence>
<dbReference type="OrthoDB" id="309851at2759"/>
<protein>
    <recommendedName>
        <fullName evidence="1">Serine/threonine-protein phosphatase</fullName>
        <ecNumber evidence="1">3.1.3.16</ecNumber>
    </recommendedName>
</protein>
<evidence type="ECO:0000313" key="5">
    <source>
        <dbReference type="RefSeq" id="XP_027202782.1"/>
    </source>
</evidence>
<reference evidence="5" key="1">
    <citation type="submission" date="2025-08" db="UniProtKB">
        <authorList>
            <consortium name="RefSeq"/>
        </authorList>
    </citation>
    <scope>IDENTIFICATION</scope>
    <source>
        <strain evidence="5">Airmid</strain>
    </source>
</reference>
<evidence type="ECO:0000313" key="4">
    <source>
        <dbReference type="Proteomes" id="UP000515146"/>
    </source>
</evidence>
<dbReference type="PANTHER" id="PTHR46422">
    <property type="entry name" value="SERINE/THREONINE-PROTEIN PHOSPHATASE BSL3"/>
    <property type="match status" value="1"/>
</dbReference>
<dbReference type="InterPro" id="IPR004843">
    <property type="entry name" value="Calcineurin-like_PHP"/>
</dbReference>
<organism evidence="4 5">
    <name type="scientific">Dermatophagoides pteronyssinus</name>
    <name type="common">European house dust mite</name>
    <dbReference type="NCBI Taxonomy" id="6956"/>
    <lineage>
        <taxon>Eukaryota</taxon>
        <taxon>Metazoa</taxon>
        <taxon>Ecdysozoa</taxon>
        <taxon>Arthropoda</taxon>
        <taxon>Chelicerata</taxon>
        <taxon>Arachnida</taxon>
        <taxon>Acari</taxon>
        <taxon>Acariformes</taxon>
        <taxon>Sarcoptiformes</taxon>
        <taxon>Astigmata</taxon>
        <taxon>Psoroptidia</taxon>
        <taxon>Analgoidea</taxon>
        <taxon>Pyroglyphidae</taxon>
        <taxon>Dermatophagoidinae</taxon>
        <taxon>Dermatophagoides</taxon>
    </lineage>
</organism>
<dbReference type="Pfam" id="PF00149">
    <property type="entry name" value="Metallophos"/>
    <property type="match status" value="1"/>
</dbReference>
<comment type="catalytic activity">
    <reaction evidence="1">
        <text>O-phospho-L-threonyl-[protein] + H2O = L-threonyl-[protein] + phosphate</text>
        <dbReference type="Rhea" id="RHEA:47004"/>
        <dbReference type="Rhea" id="RHEA-COMP:11060"/>
        <dbReference type="Rhea" id="RHEA-COMP:11605"/>
        <dbReference type="ChEBI" id="CHEBI:15377"/>
        <dbReference type="ChEBI" id="CHEBI:30013"/>
        <dbReference type="ChEBI" id="CHEBI:43474"/>
        <dbReference type="ChEBI" id="CHEBI:61977"/>
        <dbReference type="EC" id="3.1.3.16"/>
    </reaction>
</comment>
<proteinExistence type="inferred from homology"/>
<dbReference type="RefSeq" id="XP_027202782.1">
    <property type="nucleotide sequence ID" value="XM_027346981.1"/>
</dbReference>
<feature type="domain" description="Serine/threonine specific protein phosphatases" evidence="3">
    <location>
        <begin position="32"/>
        <end position="37"/>
    </location>
</feature>
<dbReference type="AlphaFoldDB" id="A0A6P6YBM3"/>
<evidence type="ECO:0000256" key="2">
    <source>
        <dbReference type="SAM" id="MobiDB-lite"/>
    </source>
</evidence>
<dbReference type="EC" id="3.1.3.16" evidence="1"/>
<dbReference type="KEGG" id="dpte:113796676"/>
<dbReference type="GO" id="GO:0004722">
    <property type="term" value="F:protein serine/threonine phosphatase activity"/>
    <property type="evidence" value="ECO:0007669"/>
    <property type="project" value="UniProtKB-EC"/>
</dbReference>
<dbReference type="InParanoid" id="A0A6P6YBM3"/>
<dbReference type="InterPro" id="IPR029052">
    <property type="entry name" value="Metallo-depent_PP-like"/>
</dbReference>
<dbReference type="InterPro" id="IPR006186">
    <property type="entry name" value="Ser/Thr-sp_prot-phosphatase"/>
</dbReference>
<dbReference type="PRINTS" id="PR00114">
    <property type="entry name" value="STPHPHTASE"/>
</dbReference>
<accession>A0A6P6YBM3</accession>
<name>A0A6P6YBM3_DERPT</name>
<evidence type="ECO:0000256" key="1">
    <source>
        <dbReference type="RuleBase" id="RU004273"/>
    </source>
</evidence>
<comment type="similarity">
    <text evidence="1">Belongs to the PPP phosphatase family.</text>
</comment>
<sequence length="261" mass="29558">MGDFVDRGTNSLEVICLLLALKLQYPNQIQMIRGNHEDININSLYGFKDECRRRLLEDPDIENSCFYIFEHLPLAALIEDKILCIHGGIGQTIHTLEDISSIVKPITVSLVPYDEVSQKVSDILWSDPTENDSKLGIVPNQIRDPDQTSKIVRFGPDRVIDFLVNNKLDLIIRAHECVMDGFERFAAGRLITLFSATDYCSTHGNAGALLFIRRNLSILPKIIYPARMTNKTLNNSTWLTLDTSRPPTPPRTGRPIQNWPN</sequence>
<dbReference type="SUPFAM" id="SSF56300">
    <property type="entry name" value="Metallo-dependent phosphatases"/>
    <property type="match status" value="1"/>
</dbReference>
<dbReference type="PROSITE" id="PS00125">
    <property type="entry name" value="SER_THR_PHOSPHATASE"/>
    <property type="match status" value="1"/>
</dbReference>
<keyword evidence="1" id="KW-0378">Hydrolase</keyword>
<keyword evidence="4" id="KW-1185">Reference proteome</keyword>
<gene>
    <name evidence="5" type="primary">LOC113796676</name>
</gene>
<dbReference type="SMART" id="SM00156">
    <property type="entry name" value="PP2Ac"/>
    <property type="match status" value="1"/>
</dbReference>
<dbReference type="PANTHER" id="PTHR46422:SF4">
    <property type="entry name" value="SERINE_THREONINE-PROTEIN PHOSPHATASE BSL3"/>
    <property type="match status" value="1"/>
</dbReference>